<evidence type="ECO:0000256" key="6">
    <source>
        <dbReference type="ARBA" id="ARBA00022857"/>
    </source>
</evidence>
<evidence type="ECO:0000256" key="12">
    <source>
        <dbReference type="RuleBase" id="RU366074"/>
    </source>
</evidence>
<evidence type="ECO:0000256" key="4">
    <source>
        <dbReference type="ARBA" id="ARBA00022516"/>
    </source>
</evidence>
<dbReference type="RefSeq" id="WP_273132949.1">
    <property type="nucleotide sequence ID" value="NZ_VMRX01000013.1"/>
</dbReference>
<dbReference type="InterPro" id="IPR002347">
    <property type="entry name" value="SDR_fam"/>
</dbReference>
<comment type="similarity">
    <text evidence="3 12">Belongs to the short-chain dehydrogenases/reductases (SDR) family.</text>
</comment>
<evidence type="ECO:0000256" key="11">
    <source>
        <dbReference type="PIRSR" id="PIRSR611284-2"/>
    </source>
</evidence>
<evidence type="ECO:0000256" key="1">
    <source>
        <dbReference type="ARBA" id="ARBA00002607"/>
    </source>
</evidence>
<gene>
    <name evidence="14" type="primary">fabG</name>
    <name evidence="14" type="ORF">FHK81_05615</name>
</gene>
<feature type="domain" description="Ketoreductase" evidence="13">
    <location>
        <begin position="6"/>
        <end position="189"/>
    </location>
</feature>
<feature type="binding site" evidence="11">
    <location>
        <position position="187"/>
    </location>
    <ligand>
        <name>NADP(+)</name>
        <dbReference type="ChEBI" id="CHEBI:58349"/>
    </ligand>
</feature>
<name>A0A558BD98_9GAMM</name>
<comment type="catalytic activity">
    <reaction evidence="12">
        <text>a (3R)-hydroxyacyl-[ACP] + NADP(+) = a 3-oxoacyl-[ACP] + NADPH + H(+)</text>
        <dbReference type="Rhea" id="RHEA:17397"/>
        <dbReference type="Rhea" id="RHEA-COMP:9916"/>
        <dbReference type="Rhea" id="RHEA-COMP:9945"/>
        <dbReference type="ChEBI" id="CHEBI:15378"/>
        <dbReference type="ChEBI" id="CHEBI:57783"/>
        <dbReference type="ChEBI" id="CHEBI:58349"/>
        <dbReference type="ChEBI" id="CHEBI:78776"/>
        <dbReference type="ChEBI" id="CHEBI:78827"/>
        <dbReference type="EC" id="1.1.1.100"/>
    </reaction>
</comment>
<dbReference type="Pfam" id="PF13561">
    <property type="entry name" value="adh_short_C2"/>
    <property type="match status" value="1"/>
</dbReference>
<accession>A0A558BD98</accession>
<dbReference type="InterPro" id="IPR050259">
    <property type="entry name" value="SDR"/>
</dbReference>
<organism evidence="14 15">
    <name type="scientific">Marinobacter vinifirmus</name>
    <dbReference type="NCBI Taxonomy" id="355591"/>
    <lineage>
        <taxon>Bacteria</taxon>
        <taxon>Pseudomonadati</taxon>
        <taxon>Pseudomonadota</taxon>
        <taxon>Gammaproteobacteria</taxon>
        <taxon>Pseudomonadales</taxon>
        <taxon>Marinobacteraceae</taxon>
        <taxon>Marinobacter</taxon>
    </lineage>
</organism>
<comment type="caution">
    <text evidence="14">The sequence shown here is derived from an EMBL/GenBank/DDBJ whole genome shotgun (WGS) entry which is preliminary data.</text>
</comment>
<dbReference type="InterPro" id="IPR036291">
    <property type="entry name" value="NAD(P)-bd_dom_sf"/>
</dbReference>
<evidence type="ECO:0000259" key="13">
    <source>
        <dbReference type="SMART" id="SM00822"/>
    </source>
</evidence>
<sequence length="247" mass="25712">MSLEGKVALVTGATRGIGKAIAHELARQGAEVVGTATSAEGAESITEGLKSAGFKGYGIVMNVAGADSIEAGLKQLTEQSGAPQILVNNAGITRDNLLMRLKDDDWTSVLETNLSSVYRTSKAVLRGMAKARWGRIINISSVVAGMGNPGQGNYCAAKAGVEGFTRSLAKEMSNRGITANCVAPGFIDTDMTKKLDDKQRDAMLEIIPAGRLGEPEEVASVVAFLASEGAAYVTGETIHVNGGMYMG</sequence>
<evidence type="ECO:0000313" key="14">
    <source>
        <dbReference type="EMBL" id="TVT34483.1"/>
    </source>
</evidence>
<dbReference type="UniPathway" id="UPA00094"/>
<dbReference type="SUPFAM" id="SSF51735">
    <property type="entry name" value="NAD(P)-binding Rossmann-fold domains"/>
    <property type="match status" value="1"/>
</dbReference>
<feature type="binding site" evidence="11">
    <location>
        <begin position="12"/>
        <end position="15"/>
    </location>
    <ligand>
        <name>NADP(+)</name>
        <dbReference type="ChEBI" id="CHEBI:58349"/>
    </ligand>
</feature>
<keyword evidence="4 12" id="KW-0444">Lipid biosynthesis</keyword>
<keyword evidence="8 12" id="KW-0443">Lipid metabolism</keyword>
<evidence type="ECO:0000256" key="2">
    <source>
        <dbReference type="ARBA" id="ARBA00005194"/>
    </source>
</evidence>
<dbReference type="InterPro" id="IPR020904">
    <property type="entry name" value="Sc_DH/Rdtase_CS"/>
</dbReference>
<dbReference type="FunFam" id="3.40.50.720:FF:000037">
    <property type="entry name" value="3-oxoacyl-[acyl-carrier-protein] reductase FabG"/>
    <property type="match status" value="1"/>
</dbReference>
<dbReference type="PRINTS" id="PR00080">
    <property type="entry name" value="SDRFAMILY"/>
</dbReference>
<protein>
    <recommendedName>
        <fullName evidence="12">3-oxoacyl-[acyl-carrier-protein] reductase</fullName>
        <ecNumber evidence="12">1.1.1.100</ecNumber>
    </recommendedName>
</protein>
<evidence type="ECO:0000256" key="5">
    <source>
        <dbReference type="ARBA" id="ARBA00022832"/>
    </source>
</evidence>
<dbReference type="GO" id="GO:0051287">
    <property type="term" value="F:NAD binding"/>
    <property type="evidence" value="ECO:0007669"/>
    <property type="project" value="UniProtKB-UniRule"/>
</dbReference>
<reference evidence="14 15" key="1">
    <citation type="submission" date="2019-07" db="EMBL/GenBank/DDBJ databases">
        <title>The pathways for chlorine oxyanion respiration interact through the shared metabolite chlorate.</title>
        <authorList>
            <person name="Barnum T.P."/>
            <person name="Cheng Y."/>
            <person name="Hill K.A."/>
            <person name="Lucas L.N."/>
            <person name="Carlson H.K."/>
            <person name="Coates J.D."/>
        </authorList>
    </citation>
    <scope>NUCLEOTIDE SEQUENCE [LARGE SCALE GENOMIC DNA]</scope>
    <source>
        <strain evidence="14">UCB</strain>
    </source>
</reference>
<feature type="binding site" evidence="11">
    <location>
        <position position="89"/>
    </location>
    <ligand>
        <name>NADP(+)</name>
        <dbReference type="ChEBI" id="CHEBI:58349"/>
    </ligand>
</feature>
<feature type="active site" description="Proton acceptor" evidence="10">
    <location>
        <position position="154"/>
    </location>
</feature>
<dbReference type="CDD" id="cd05333">
    <property type="entry name" value="BKR_SDR_c"/>
    <property type="match status" value="1"/>
</dbReference>
<dbReference type="AlphaFoldDB" id="A0A558BD98"/>
<dbReference type="NCBIfam" id="NF004197">
    <property type="entry name" value="PRK05653.1-1"/>
    <property type="match status" value="1"/>
</dbReference>
<evidence type="ECO:0000256" key="7">
    <source>
        <dbReference type="ARBA" id="ARBA00023002"/>
    </source>
</evidence>
<comment type="function">
    <text evidence="1 12">Catalyzes the NADPH-dependent reduction of beta-ketoacyl-ACP substrates to beta-hydroxyacyl-ACP products, the first reductive step in the elongation cycle of fatty acid biosynthesis.</text>
</comment>
<comment type="subunit">
    <text evidence="12">Homotetramer.</text>
</comment>
<keyword evidence="6 11" id="KW-0521">NADP</keyword>
<keyword evidence="5 12" id="KW-0276">Fatty acid metabolism</keyword>
<dbReference type="NCBIfam" id="TIGR01830">
    <property type="entry name" value="3oxo_ACP_reduc"/>
    <property type="match status" value="1"/>
</dbReference>
<dbReference type="EMBL" id="VMRX01000013">
    <property type="protein sequence ID" value="TVT34483.1"/>
    <property type="molecule type" value="Genomic_DNA"/>
</dbReference>
<dbReference type="NCBIfam" id="NF009466">
    <property type="entry name" value="PRK12826.1-2"/>
    <property type="match status" value="1"/>
</dbReference>
<comment type="pathway">
    <text evidence="2 12">Lipid metabolism; fatty acid biosynthesis.</text>
</comment>
<dbReference type="Proteomes" id="UP000319142">
    <property type="component" value="Unassembled WGS sequence"/>
</dbReference>
<feature type="binding site" evidence="11">
    <location>
        <position position="37"/>
    </location>
    <ligand>
        <name>NADP(+)</name>
        <dbReference type="ChEBI" id="CHEBI:58349"/>
    </ligand>
</feature>
<feature type="binding site" evidence="11">
    <location>
        <begin position="62"/>
        <end position="63"/>
    </location>
    <ligand>
        <name>NADP(+)</name>
        <dbReference type="ChEBI" id="CHEBI:58349"/>
    </ligand>
</feature>
<keyword evidence="9 12" id="KW-0275">Fatty acid biosynthesis</keyword>
<dbReference type="GO" id="GO:0004316">
    <property type="term" value="F:3-oxoacyl-[acyl-carrier-protein] reductase (NADPH) activity"/>
    <property type="evidence" value="ECO:0007669"/>
    <property type="project" value="UniProtKB-UniRule"/>
</dbReference>
<evidence type="ECO:0000256" key="10">
    <source>
        <dbReference type="PIRSR" id="PIRSR611284-1"/>
    </source>
</evidence>
<dbReference type="SMART" id="SM00822">
    <property type="entry name" value="PKS_KR"/>
    <property type="match status" value="1"/>
</dbReference>
<evidence type="ECO:0000313" key="15">
    <source>
        <dbReference type="Proteomes" id="UP000319142"/>
    </source>
</evidence>
<evidence type="ECO:0000256" key="8">
    <source>
        <dbReference type="ARBA" id="ARBA00023098"/>
    </source>
</evidence>
<dbReference type="PRINTS" id="PR00081">
    <property type="entry name" value="GDHRDH"/>
</dbReference>
<keyword evidence="7 12" id="KW-0560">Oxidoreductase</keyword>
<dbReference type="InterPro" id="IPR057326">
    <property type="entry name" value="KR_dom"/>
</dbReference>
<dbReference type="PROSITE" id="PS00061">
    <property type="entry name" value="ADH_SHORT"/>
    <property type="match status" value="1"/>
</dbReference>
<dbReference type="GO" id="GO:0030497">
    <property type="term" value="P:fatty acid elongation"/>
    <property type="evidence" value="ECO:0007669"/>
    <property type="project" value="UniProtKB-ARBA"/>
</dbReference>
<dbReference type="NCBIfam" id="NF005559">
    <property type="entry name" value="PRK07231.1"/>
    <property type="match status" value="1"/>
</dbReference>
<evidence type="ECO:0000256" key="3">
    <source>
        <dbReference type="ARBA" id="ARBA00006484"/>
    </source>
</evidence>
<evidence type="ECO:0000256" key="9">
    <source>
        <dbReference type="ARBA" id="ARBA00023160"/>
    </source>
</evidence>
<dbReference type="Gene3D" id="3.40.50.720">
    <property type="entry name" value="NAD(P)-binding Rossmann-like Domain"/>
    <property type="match status" value="1"/>
</dbReference>
<feature type="binding site" evidence="11">
    <location>
        <begin position="154"/>
        <end position="158"/>
    </location>
    <ligand>
        <name>NADP(+)</name>
        <dbReference type="ChEBI" id="CHEBI:58349"/>
    </ligand>
</feature>
<proteinExistence type="inferred from homology"/>
<dbReference type="InterPro" id="IPR011284">
    <property type="entry name" value="3oxo_ACP_reduc"/>
</dbReference>
<dbReference type="PANTHER" id="PTHR42879:SF2">
    <property type="entry name" value="3-OXOACYL-[ACYL-CARRIER-PROTEIN] REDUCTASE FABG"/>
    <property type="match status" value="1"/>
</dbReference>
<dbReference type="EC" id="1.1.1.100" evidence="12"/>
<dbReference type="PANTHER" id="PTHR42879">
    <property type="entry name" value="3-OXOACYL-(ACYL-CARRIER-PROTEIN) REDUCTASE"/>
    <property type="match status" value="1"/>
</dbReference>